<dbReference type="EMBL" id="FN649760">
    <property type="protein sequence ID" value="CBJ30351.1"/>
    <property type="molecule type" value="Genomic_DNA"/>
</dbReference>
<accession>D7FP90</accession>
<evidence type="ECO:0000256" key="1">
    <source>
        <dbReference type="ARBA" id="ARBA00022441"/>
    </source>
</evidence>
<keyword evidence="4" id="KW-1185">Reference proteome</keyword>
<dbReference type="InterPro" id="IPR006652">
    <property type="entry name" value="Kelch_1"/>
</dbReference>
<dbReference type="Gene3D" id="2.120.10.80">
    <property type="entry name" value="Kelch-type beta propeller"/>
    <property type="match status" value="2"/>
</dbReference>
<dbReference type="eggNOG" id="KOG0379">
    <property type="taxonomic scope" value="Eukaryota"/>
</dbReference>
<dbReference type="AlphaFoldDB" id="D7FP90"/>
<dbReference type="PANTHER" id="PTHR46093">
    <property type="entry name" value="ACYL-COA-BINDING DOMAIN-CONTAINING PROTEIN 5"/>
    <property type="match status" value="1"/>
</dbReference>
<gene>
    <name evidence="3" type="ORF">Esi_0187_0052</name>
</gene>
<protein>
    <submittedName>
        <fullName evidence="3">Uncharacterized protein</fullName>
    </submittedName>
</protein>
<dbReference type="SMART" id="SM00612">
    <property type="entry name" value="Kelch"/>
    <property type="match status" value="2"/>
</dbReference>
<evidence type="ECO:0000313" key="3">
    <source>
        <dbReference type="EMBL" id="CBJ30351.1"/>
    </source>
</evidence>
<organism evidence="3 4">
    <name type="scientific">Ectocarpus siliculosus</name>
    <name type="common">Brown alga</name>
    <name type="synonym">Conferva siliculosa</name>
    <dbReference type="NCBI Taxonomy" id="2880"/>
    <lineage>
        <taxon>Eukaryota</taxon>
        <taxon>Sar</taxon>
        <taxon>Stramenopiles</taxon>
        <taxon>Ochrophyta</taxon>
        <taxon>PX clade</taxon>
        <taxon>Phaeophyceae</taxon>
        <taxon>Ectocarpales</taxon>
        <taxon>Ectocarpaceae</taxon>
        <taxon>Ectocarpus</taxon>
    </lineage>
</organism>
<dbReference type="OrthoDB" id="10251809at2759"/>
<keyword evidence="2" id="KW-0677">Repeat</keyword>
<sequence length="408" mass="44887">MGAKYSAVHCMRSSMQQVTEDVSARKAAGYRYCHNQWTKLNTSGDSPSPRSGHDVVVIGHKAYLFGGCGGEQDQITCLNDVYVFNLELHRWSKVTVKGDAPLPRASFGMCAGPAPGTLIVAGGTGVEMDSLRADVVEYNVPNRTWTQILTDSEETPCKFYGQSVCTYGDNLLLFGGSTGLHYTNDLFEYNVRTNKWKRLVTSGRMPSPRYKHQAVVVGHKMYVIGGGCFKPEQSGIDLYCLDLRSLVWEETTMKGELPKARVAHSCSFDAETDTIYLWGGFTSELSRLQDFFGFHCPTATWVRMAEEPTQAPVAGGATDLVGAPPARAFHSAAFFQGGLYVFSGANGDVRYSDVWRFQVRSTPPSLSMLVAHKIKSGGEAPLKEMDMRAPAELVQGVREMNEHADRLC</sequence>
<proteinExistence type="predicted"/>
<keyword evidence="1" id="KW-0880">Kelch repeat</keyword>
<dbReference type="InterPro" id="IPR015915">
    <property type="entry name" value="Kelch-typ_b-propeller"/>
</dbReference>
<dbReference type="STRING" id="2880.D7FP90"/>
<name>D7FP90_ECTSI</name>
<evidence type="ECO:0000313" key="4">
    <source>
        <dbReference type="Proteomes" id="UP000002630"/>
    </source>
</evidence>
<reference evidence="3 4" key="1">
    <citation type="journal article" date="2010" name="Nature">
        <title>The Ectocarpus genome and the independent evolution of multicellularity in brown algae.</title>
        <authorList>
            <person name="Cock J.M."/>
            <person name="Sterck L."/>
            <person name="Rouze P."/>
            <person name="Scornet D."/>
            <person name="Allen A.E."/>
            <person name="Amoutzias G."/>
            <person name="Anthouard V."/>
            <person name="Artiguenave F."/>
            <person name="Aury J.M."/>
            <person name="Badger J.H."/>
            <person name="Beszteri B."/>
            <person name="Billiau K."/>
            <person name="Bonnet E."/>
            <person name="Bothwell J.H."/>
            <person name="Bowler C."/>
            <person name="Boyen C."/>
            <person name="Brownlee C."/>
            <person name="Carrano C.J."/>
            <person name="Charrier B."/>
            <person name="Cho G.Y."/>
            <person name="Coelho S.M."/>
            <person name="Collen J."/>
            <person name="Corre E."/>
            <person name="Da Silva C."/>
            <person name="Delage L."/>
            <person name="Delaroque N."/>
            <person name="Dittami S.M."/>
            <person name="Doulbeau S."/>
            <person name="Elias M."/>
            <person name="Farnham G."/>
            <person name="Gachon C.M."/>
            <person name="Gschloessl B."/>
            <person name="Heesch S."/>
            <person name="Jabbari K."/>
            <person name="Jubin C."/>
            <person name="Kawai H."/>
            <person name="Kimura K."/>
            <person name="Kloareg B."/>
            <person name="Kupper F.C."/>
            <person name="Lang D."/>
            <person name="Le Bail A."/>
            <person name="Leblanc C."/>
            <person name="Lerouge P."/>
            <person name="Lohr M."/>
            <person name="Lopez P.J."/>
            <person name="Martens C."/>
            <person name="Maumus F."/>
            <person name="Michel G."/>
            <person name="Miranda-Saavedra D."/>
            <person name="Morales J."/>
            <person name="Moreau H."/>
            <person name="Motomura T."/>
            <person name="Nagasato C."/>
            <person name="Napoli C.A."/>
            <person name="Nelson D.R."/>
            <person name="Nyvall-Collen P."/>
            <person name="Peters A.F."/>
            <person name="Pommier C."/>
            <person name="Potin P."/>
            <person name="Poulain J."/>
            <person name="Quesneville H."/>
            <person name="Read B."/>
            <person name="Rensing S.A."/>
            <person name="Ritter A."/>
            <person name="Rousvoal S."/>
            <person name="Samanta M."/>
            <person name="Samson G."/>
            <person name="Schroeder D.C."/>
            <person name="Segurens B."/>
            <person name="Strittmatter M."/>
            <person name="Tonon T."/>
            <person name="Tregear J.W."/>
            <person name="Valentin K."/>
            <person name="von Dassow P."/>
            <person name="Yamagishi T."/>
            <person name="Van de Peer Y."/>
            <person name="Wincker P."/>
        </authorList>
    </citation>
    <scope>NUCLEOTIDE SEQUENCE [LARGE SCALE GENOMIC DNA]</scope>
    <source>
        <strain evidence="4">Ec32 / CCAP1310/4</strain>
    </source>
</reference>
<dbReference type="Proteomes" id="UP000002630">
    <property type="component" value="Unassembled WGS sequence"/>
</dbReference>
<dbReference type="PANTHER" id="PTHR46093:SF18">
    <property type="entry name" value="FIBRONECTIN TYPE-III DOMAIN-CONTAINING PROTEIN"/>
    <property type="match status" value="1"/>
</dbReference>
<dbReference type="InParanoid" id="D7FP90"/>
<dbReference type="Pfam" id="PF24681">
    <property type="entry name" value="Kelch_KLHDC2_KLHL20_DRC7"/>
    <property type="match status" value="1"/>
</dbReference>
<dbReference type="SUPFAM" id="SSF117281">
    <property type="entry name" value="Kelch motif"/>
    <property type="match status" value="1"/>
</dbReference>
<evidence type="ECO:0000256" key="2">
    <source>
        <dbReference type="ARBA" id="ARBA00022737"/>
    </source>
</evidence>